<evidence type="ECO:0000256" key="4">
    <source>
        <dbReference type="ARBA" id="ARBA00022833"/>
    </source>
</evidence>
<dbReference type="AlphaFoldDB" id="A0A6B3LE33"/>
<evidence type="ECO:0000259" key="5">
    <source>
        <dbReference type="Pfam" id="PF24827"/>
    </source>
</evidence>
<reference evidence="6 7" key="1">
    <citation type="submission" date="2020-12" db="EMBL/GenBank/DDBJ databases">
        <title>Sulforoseuscoccus oceanibium gen. nov., sp. nov., a representative of the phylum Verrucomicrobia with special cytoplasmic membrane, and proposal of Sulforoseuscoccusaceae fam. nov.</title>
        <authorList>
            <person name="Xi F."/>
        </authorList>
    </citation>
    <scope>NUCLEOTIDE SEQUENCE [LARGE SCALE GENOMIC DNA]</scope>
    <source>
        <strain evidence="6 7">T37</strain>
    </source>
</reference>
<accession>A0A6B3LE33</accession>
<keyword evidence="7" id="KW-1185">Reference proteome</keyword>
<keyword evidence="3" id="KW-0378">Hydrolase</keyword>
<dbReference type="InterPro" id="IPR055438">
    <property type="entry name" value="AstE_AspA_cat"/>
</dbReference>
<evidence type="ECO:0000256" key="2">
    <source>
        <dbReference type="ARBA" id="ARBA00022723"/>
    </source>
</evidence>
<dbReference type="Pfam" id="PF24827">
    <property type="entry name" value="AstE_AspA_cat"/>
    <property type="match status" value="1"/>
</dbReference>
<dbReference type="GO" id="GO:0016788">
    <property type="term" value="F:hydrolase activity, acting on ester bonds"/>
    <property type="evidence" value="ECO:0007669"/>
    <property type="project" value="InterPro"/>
</dbReference>
<dbReference type="RefSeq" id="WP_164364161.1">
    <property type="nucleotide sequence ID" value="NZ_CP066776.1"/>
</dbReference>
<dbReference type="Proteomes" id="UP000475117">
    <property type="component" value="Chromosome"/>
</dbReference>
<dbReference type="GO" id="GO:0046872">
    <property type="term" value="F:metal ion binding"/>
    <property type="evidence" value="ECO:0007669"/>
    <property type="project" value="UniProtKB-KW"/>
</dbReference>
<comment type="cofactor">
    <cofactor evidence="1">
        <name>Zn(2+)</name>
        <dbReference type="ChEBI" id="CHEBI:29105"/>
    </cofactor>
</comment>
<dbReference type="GO" id="GO:0004180">
    <property type="term" value="F:carboxypeptidase activity"/>
    <property type="evidence" value="ECO:0007669"/>
    <property type="project" value="UniProtKB-KW"/>
</dbReference>
<organism evidence="6 7">
    <name type="scientific">Sulfuriroseicoccus oceanibius</name>
    <dbReference type="NCBI Taxonomy" id="2707525"/>
    <lineage>
        <taxon>Bacteria</taxon>
        <taxon>Pseudomonadati</taxon>
        <taxon>Verrucomicrobiota</taxon>
        <taxon>Verrucomicrobiia</taxon>
        <taxon>Verrucomicrobiales</taxon>
        <taxon>Verrucomicrobiaceae</taxon>
        <taxon>Sulfuriroseicoccus</taxon>
    </lineage>
</organism>
<keyword evidence="4" id="KW-0862">Zinc</keyword>
<evidence type="ECO:0000313" key="6">
    <source>
        <dbReference type="EMBL" id="QQL45978.1"/>
    </source>
</evidence>
<evidence type="ECO:0000256" key="3">
    <source>
        <dbReference type="ARBA" id="ARBA00022801"/>
    </source>
</evidence>
<dbReference type="Gene3D" id="3.40.630.10">
    <property type="entry name" value="Zn peptidases"/>
    <property type="match status" value="1"/>
</dbReference>
<dbReference type="KEGG" id="soa:G3M56_005205"/>
<proteinExistence type="predicted"/>
<name>A0A6B3LE33_9BACT</name>
<gene>
    <name evidence="6" type="ORF">G3M56_005205</name>
</gene>
<dbReference type="SUPFAM" id="SSF53187">
    <property type="entry name" value="Zn-dependent exopeptidases"/>
    <property type="match status" value="1"/>
</dbReference>
<keyword evidence="6" id="KW-0121">Carboxypeptidase</keyword>
<sequence>MSDSITPDDSEYRAAVAFFMANHHAHDAYQVLDHAKRLAESIENATWEVLVPEKDGVPEVGAVVLKGQANRPAFYLSAGVHGDEPAGVLGALSWAESALAGWEMGDVVYLPLVNPWGLEHNVRNDASDQDLNRLFGDHKHPLVEAWRELMKGRQFAAAVSLHEDYDACGCYCYEIFCEGGLRFGRGALDAAADVIPLEACDEIEGVRAENGLLARAGLPDFDEGVPEAFPLFTDYATTSLTFETPSEYSLYDRARAHERFLHHVVGRLRRM</sequence>
<dbReference type="CDD" id="cd06231">
    <property type="entry name" value="M14_REP34-like"/>
    <property type="match status" value="1"/>
</dbReference>
<evidence type="ECO:0000313" key="7">
    <source>
        <dbReference type="Proteomes" id="UP000475117"/>
    </source>
</evidence>
<feature type="domain" description="Succinylglutamate desuccinylase/Aspartoacylase catalytic" evidence="5">
    <location>
        <begin position="72"/>
        <end position="141"/>
    </location>
</feature>
<keyword evidence="2" id="KW-0479">Metal-binding</keyword>
<evidence type="ECO:0000256" key="1">
    <source>
        <dbReference type="ARBA" id="ARBA00001947"/>
    </source>
</evidence>
<keyword evidence="6" id="KW-0645">Protease</keyword>
<dbReference type="EMBL" id="CP066776">
    <property type="protein sequence ID" value="QQL45978.1"/>
    <property type="molecule type" value="Genomic_DNA"/>
</dbReference>
<protein>
    <submittedName>
        <fullName evidence="6">M14 family metallocarboxypeptidase</fullName>
    </submittedName>
</protein>